<reference evidence="3 4" key="1">
    <citation type="submission" date="2020-08" db="EMBL/GenBank/DDBJ databases">
        <title>Sequencing the genomes of 1000 actinobacteria strains.</title>
        <authorList>
            <person name="Klenk H.-P."/>
        </authorList>
    </citation>
    <scope>NUCLEOTIDE SEQUENCE [LARGE SCALE GENOMIC DNA]</scope>
    <source>
        <strain evidence="3 4">DSM 44936</strain>
    </source>
</reference>
<feature type="transmembrane region" description="Helical" evidence="2">
    <location>
        <begin position="6"/>
        <end position="30"/>
    </location>
</feature>
<evidence type="ECO:0000313" key="3">
    <source>
        <dbReference type="EMBL" id="MBB6474171.1"/>
    </source>
</evidence>
<sequence>MMEPEVVVALVTGTTGLIVGLVGVPLTYVTNLRMRRHHTRDLMARYRDPLLWAVHDLRNRLRVILYHGHLARYVAEGSSEFRRTYAIRHTMFVLAEYLGWVEILRRSIGFLDLGDRASNRRLVEQLVRVRRVLWDPELDPGFLVPSGHQRAIGELMLVADDSVAERGWRCIGFAEFCDRLDGDPRFGYWFEPLARQIVDLAAEAGADPATEVGGPRVRLLYSRLEELVQLLDPDGARFPLKAEREPGATSPEVSASPPPARPASTATVSGPPETGARP</sequence>
<keyword evidence="2" id="KW-1133">Transmembrane helix</keyword>
<feature type="region of interest" description="Disordered" evidence="1">
    <location>
        <begin position="238"/>
        <end position="278"/>
    </location>
</feature>
<dbReference type="RefSeq" id="WP_184982467.1">
    <property type="nucleotide sequence ID" value="NZ_BAAALO010000099.1"/>
</dbReference>
<keyword evidence="4" id="KW-1185">Reference proteome</keyword>
<gene>
    <name evidence="3" type="ORF">BJ992_003602</name>
</gene>
<dbReference type="EMBL" id="JACHIU010000001">
    <property type="protein sequence ID" value="MBB6474171.1"/>
    <property type="molecule type" value="Genomic_DNA"/>
</dbReference>
<evidence type="ECO:0000313" key="4">
    <source>
        <dbReference type="Proteomes" id="UP000555564"/>
    </source>
</evidence>
<accession>A0A7X0M8R7</accession>
<dbReference type="AlphaFoldDB" id="A0A7X0M8R7"/>
<protein>
    <submittedName>
        <fullName evidence="3">Uncharacterized protein</fullName>
    </submittedName>
</protein>
<keyword evidence="2" id="KW-0472">Membrane</keyword>
<keyword evidence="2" id="KW-0812">Transmembrane</keyword>
<evidence type="ECO:0000256" key="1">
    <source>
        <dbReference type="SAM" id="MobiDB-lite"/>
    </source>
</evidence>
<dbReference type="Proteomes" id="UP000555564">
    <property type="component" value="Unassembled WGS sequence"/>
</dbReference>
<organism evidence="3 4">
    <name type="scientific">Sphaerisporangium rubeum</name>
    <dbReference type="NCBI Taxonomy" id="321317"/>
    <lineage>
        <taxon>Bacteria</taxon>
        <taxon>Bacillati</taxon>
        <taxon>Actinomycetota</taxon>
        <taxon>Actinomycetes</taxon>
        <taxon>Streptosporangiales</taxon>
        <taxon>Streptosporangiaceae</taxon>
        <taxon>Sphaerisporangium</taxon>
    </lineage>
</organism>
<name>A0A7X0M8R7_9ACTN</name>
<evidence type="ECO:0000256" key="2">
    <source>
        <dbReference type="SAM" id="Phobius"/>
    </source>
</evidence>
<comment type="caution">
    <text evidence="3">The sequence shown here is derived from an EMBL/GenBank/DDBJ whole genome shotgun (WGS) entry which is preliminary data.</text>
</comment>
<proteinExistence type="predicted"/>